<gene>
    <name evidence="1" type="ORF">SDC9_93084</name>
</gene>
<sequence length="223" mass="25659">MADTFYGSQPEADMAGFVHRELEYRFVDVRRKNIDAHGFALVHKLGDFSDVIQVVRQHRRHIFRWVVCFQPGGLVGNPRITGGMRFIEGVLSKFFPVRPNLLQVFFFVAVGFPSENKFFFQGRHFVRQFLAHGLAQLIRLSPGEIGQQSRQKHHLLLVNRDSIGLVQKFLHYRNIVYDLLFSLLAGDKRRDIIHRAGTVQGIHCNQVFKLAGVKLFQVLLHPG</sequence>
<reference evidence="1" key="1">
    <citation type="submission" date="2019-08" db="EMBL/GenBank/DDBJ databases">
        <authorList>
            <person name="Kucharzyk K."/>
            <person name="Murdoch R.W."/>
            <person name="Higgins S."/>
            <person name="Loffler F."/>
        </authorList>
    </citation>
    <scope>NUCLEOTIDE SEQUENCE</scope>
</reference>
<proteinExistence type="predicted"/>
<dbReference type="EMBL" id="VSSQ01011255">
    <property type="protein sequence ID" value="MPM46384.1"/>
    <property type="molecule type" value="Genomic_DNA"/>
</dbReference>
<dbReference type="AlphaFoldDB" id="A0A645A9H0"/>
<organism evidence="1">
    <name type="scientific">bioreactor metagenome</name>
    <dbReference type="NCBI Taxonomy" id="1076179"/>
    <lineage>
        <taxon>unclassified sequences</taxon>
        <taxon>metagenomes</taxon>
        <taxon>ecological metagenomes</taxon>
    </lineage>
</organism>
<comment type="caution">
    <text evidence="1">The sequence shown here is derived from an EMBL/GenBank/DDBJ whole genome shotgun (WGS) entry which is preliminary data.</text>
</comment>
<protein>
    <submittedName>
        <fullName evidence="1">Uncharacterized protein</fullName>
    </submittedName>
</protein>
<name>A0A645A9H0_9ZZZZ</name>
<evidence type="ECO:0000313" key="1">
    <source>
        <dbReference type="EMBL" id="MPM46384.1"/>
    </source>
</evidence>
<dbReference type="AntiFam" id="ANF00234">
    <property type="entry name" value="Shadow ORF (opposite dnaE1)"/>
</dbReference>
<accession>A0A645A9H0</accession>